<dbReference type="AlphaFoldDB" id="A0A2P2N3Q1"/>
<evidence type="ECO:0000313" key="1">
    <source>
        <dbReference type="EMBL" id="MBX37056.1"/>
    </source>
</evidence>
<dbReference type="EMBL" id="GGEC01056572">
    <property type="protein sequence ID" value="MBX37056.1"/>
    <property type="molecule type" value="Transcribed_RNA"/>
</dbReference>
<organism evidence="1">
    <name type="scientific">Rhizophora mucronata</name>
    <name type="common">Asiatic mangrove</name>
    <dbReference type="NCBI Taxonomy" id="61149"/>
    <lineage>
        <taxon>Eukaryota</taxon>
        <taxon>Viridiplantae</taxon>
        <taxon>Streptophyta</taxon>
        <taxon>Embryophyta</taxon>
        <taxon>Tracheophyta</taxon>
        <taxon>Spermatophyta</taxon>
        <taxon>Magnoliopsida</taxon>
        <taxon>eudicotyledons</taxon>
        <taxon>Gunneridae</taxon>
        <taxon>Pentapetalae</taxon>
        <taxon>rosids</taxon>
        <taxon>fabids</taxon>
        <taxon>Malpighiales</taxon>
        <taxon>Rhizophoraceae</taxon>
        <taxon>Rhizophora</taxon>
    </lineage>
</organism>
<name>A0A2P2N3Q1_RHIMU</name>
<accession>A0A2P2N3Q1</accession>
<protein>
    <submittedName>
        <fullName evidence="1">Uncharacterized protein</fullName>
    </submittedName>
</protein>
<sequence>MKKKKRKRTKPQLLLMKSCILMITLHPSPHKGYLLSRHF</sequence>
<proteinExistence type="predicted"/>
<reference evidence="1" key="1">
    <citation type="submission" date="2018-02" db="EMBL/GenBank/DDBJ databases">
        <title>Rhizophora mucronata_Transcriptome.</title>
        <authorList>
            <person name="Meera S.P."/>
            <person name="Sreeshan A."/>
            <person name="Augustine A."/>
        </authorList>
    </citation>
    <scope>NUCLEOTIDE SEQUENCE</scope>
    <source>
        <tissue evidence="1">Leaf</tissue>
    </source>
</reference>